<dbReference type="AlphaFoldDB" id="A0A5B8MK46"/>
<dbReference type="GO" id="GO:0005524">
    <property type="term" value="F:ATP binding"/>
    <property type="evidence" value="ECO:0007669"/>
    <property type="project" value="UniProtKB-KW"/>
</dbReference>
<dbReference type="SMART" id="SM00847">
    <property type="entry name" value="HA2"/>
    <property type="match status" value="1"/>
</dbReference>
<feature type="domain" description="Helicase C-terminal" evidence="9">
    <location>
        <begin position="206"/>
        <end position="385"/>
    </location>
</feature>
<dbReference type="GO" id="GO:0003724">
    <property type="term" value="F:RNA helicase activity"/>
    <property type="evidence" value="ECO:0007669"/>
    <property type="project" value="UniProtKB-EC"/>
</dbReference>
<dbReference type="PROSITE" id="PS51192">
    <property type="entry name" value="HELICASE_ATP_BIND_1"/>
    <property type="match status" value="1"/>
</dbReference>
<keyword evidence="5 10" id="KW-0347">Helicase</keyword>
<reference evidence="10 11" key="1">
    <citation type="submission" date="2018-07" db="EMBL/GenBank/DDBJ databases">
        <title>The complete nuclear genome of the prasinophyte Chloropicon primus (CCMP1205).</title>
        <authorList>
            <person name="Pombert J.-F."/>
            <person name="Otis C."/>
            <person name="Turmel M."/>
            <person name="Lemieux C."/>
        </authorList>
    </citation>
    <scope>NUCLEOTIDE SEQUENCE [LARGE SCALE GENOMIC DNA]</scope>
    <source>
        <strain evidence="10 11">CCMP1205</strain>
    </source>
</reference>
<dbReference type="GO" id="GO:0003723">
    <property type="term" value="F:RNA binding"/>
    <property type="evidence" value="ECO:0007669"/>
    <property type="project" value="TreeGrafter"/>
</dbReference>
<dbReference type="Proteomes" id="UP000316726">
    <property type="component" value="Chromosome 4"/>
</dbReference>
<dbReference type="SMART" id="SM00487">
    <property type="entry name" value="DEXDc"/>
    <property type="match status" value="1"/>
</dbReference>
<evidence type="ECO:0000259" key="9">
    <source>
        <dbReference type="PROSITE" id="PS51194"/>
    </source>
</evidence>
<evidence type="ECO:0000313" key="11">
    <source>
        <dbReference type="Proteomes" id="UP000316726"/>
    </source>
</evidence>
<dbReference type="Pfam" id="PF00271">
    <property type="entry name" value="Helicase_C"/>
    <property type="match status" value="1"/>
</dbReference>
<gene>
    <name evidence="10" type="ORF">A3770_04p33350</name>
</gene>
<dbReference type="GO" id="GO:0016787">
    <property type="term" value="F:hydrolase activity"/>
    <property type="evidence" value="ECO:0007669"/>
    <property type="project" value="UniProtKB-KW"/>
</dbReference>
<feature type="domain" description="Helicase ATP-binding" evidence="8">
    <location>
        <begin position="16"/>
        <end position="184"/>
    </location>
</feature>
<dbReference type="Pfam" id="PF00270">
    <property type="entry name" value="DEAD"/>
    <property type="match status" value="1"/>
</dbReference>
<dbReference type="Pfam" id="PF04408">
    <property type="entry name" value="WHD_HA2"/>
    <property type="match status" value="1"/>
</dbReference>
<dbReference type="Gene3D" id="3.40.50.300">
    <property type="entry name" value="P-loop containing nucleotide triphosphate hydrolases"/>
    <property type="match status" value="2"/>
</dbReference>
<organism evidence="10 11">
    <name type="scientific">Chloropicon primus</name>
    <dbReference type="NCBI Taxonomy" id="1764295"/>
    <lineage>
        <taxon>Eukaryota</taxon>
        <taxon>Viridiplantae</taxon>
        <taxon>Chlorophyta</taxon>
        <taxon>Chloropicophyceae</taxon>
        <taxon>Chloropicales</taxon>
        <taxon>Chloropicaceae</taxon>
        <taxon>Chloropicon</taxon>
    </lineage>
</organism>
<keyword evidence="11" id="KW-1185">Reference proteome</keyword>
<evidence type="ECO:0000256" key="1">
    <source>
        <dbReference type="ARBA" id="ARBA00008792"/>
    </source>
</evidence>
<dbReference type="OrthoDB" id="10253254at2759"/>
<dbReference type="Pfam" id="PF07717">
    <property type="entry name" value="OB_NTP_bind"/>
    <property type="match status" value="1"/>
</dbReference>
<dbReference type="PROSITE" id="PS51194">
    <property type="entry name" value="HELICASE_CTER"/>
    <property type="match status" value="1"/>
</dbReference>
<sequence>MEGGGLPISRVRRELLYLVEKNATVVVVGHTGCGKTTQIPQYLHRSGWTAEGSKVLCTQPRELVVVSVAHRVAEEMGAVVGGEVGYRASSFEARTDEGGSTSSIEFSTDEALVSLMQRDPLLSPYTVVMVDEAHERSLATDVVLGLLKKVQRRRPDLRVIISSATIDAEALATFFGGAAIVSVEGTLHDVDILYAKVPASSYISEAVDTVVKIHKNERPGDVLVFFPGEEDVSQALELIEEQNDFERQRGGADDLVPLALHEGMPTSKQLQALRPAPRNHRKVVLSTSVAETSLTIDGIAYVVDCCFQRERYYDPITSLESVVTCPESKASAVQRAGRAGRVRPGKCFRLCTREAYESGLLPESSVPEMQRSELSHVVLQLKALGVDNIMSFDWIAPPSAEAMVRALELLHALGALDQESRLTSPLGAHMAELPVHPTVAKPLLVSGELGCVEELLIVAAVMTVKSSVWQLGRGRKEMERQKMKFAVAEGDHVTYLNVYKGFLEAKRSPGWCDRHCVNYNAMMKVLGVKSQLWSALEGLGIKHSSSDKETLPVRKALAHGLFANSAVLSSTSTDGKGRATYTTVRGKVVTKVHESSVLHRNQPKCVLYTRAIQTGPATHEMFEVLAVEQDWLTELAPHFYTSPGVG</sequence>
<dbReference type="PANTHER" id="PTHR18934:SF136">
    <property type="entry name" value="ATP-DEPENDENT RNA HELICASE DHX35-RELATED"/>
    <property type="match status" value="1"/>
</dbReference>
<dbReference type="FunFam" id="3.40.50.300:FF:000578">
    <property type="entry name" value="probable ATP-dependent RNA helicase DHX35"/>
    <property type="match status" value="1"/>
</dbReference>
<evidence type="ECO:0000256" key="2">
    <source>
        <dbReference type="ARBA" id="ARBA00012552"/>
    </source>
</evidence>
<dbReference type="InterPro" id="IPR014001">
    <property type="entry name" value="Helicase_ATP-bd"/>
</dbReference>
<keyword evidence="3" id="KW-0547">Nucleotide-binding</keyword>
<evidence type="ECO:0000256" key="4">
    <source>
        <dbReference type="ARBA" id="ARBA00022801"/>
    </source>
</evidence>
<dbReference type="InterPro" id="IPR011709">
    <property type="entry name" value="DEAD-box_helicase_OB_fold"/>
</dbReference>
<comment type="similarity">
    <text evidence="1">Belongs to the DEAD box helicase family. DEAH subfamily.</text>
</comment>
<accession>A0A5B8MK46</accession>
<dbReference type="Gene3D" id="1.20.120.1080">
    <property type="match status" value="1"/>
</dbReference>
<evidence type="ECO:0000256" key="7">
    <source>
        <dbReference type="ARBA" id="ARBA00047984"/>
    </source>
</evidence>
<dbReference type="InterPro" id="IPR027417">
    <property type="entry name" value="P-loop_NTPase"/>
</dbReference>
<dbReference type="SUPFAM" id="SSF52540">
    <property type="entry name" value="P-loop containing nucleoside triphosphate hydrolases"/>
    <property type="match status" value="1"/>
</dbReference>
<dbReference type="InterPro" id="IPR011545">
    <property type="entry name" value="DEAD/DEAH_box_helicase_dom"/>
</dbReference>
<proteinExistence type="inferred from homology"/>
<keyword evidence="6" id="KW-0067">ATP-binding</keyword>
<dbReference type="CDD" id="cd18791">
    <property type="entry name" value="SF2_C_RHA"/>
    <property type="match status" value="1"/>
</dbReference>
<name>A0A5B8MK46_9CHLO</name>
<dbReference type="SMART" id="SM00490">
    <property type="entry name" value="HELICc"/>
    <property type="match status" value="1"/>
</dbReference>
<evidence type="ECO:0000256" key="5">
    <source>
        <dbReference type="ARBA" id="ARBA00022806"/>
    </source>
</evidence>
<protein>
    <recommendedName>
        <fullName evidence="2">RNA helicase</fullName>
        <ecNumber evidence="2">3.6.4.13</ecNumber>
    </recommendedName>
</protein>
<dbReference type="InterPro" id="IPR048333">
    <property type="entry name" value="HA2_WH"/>
</dbReference>
<evidence type="ECO:0000259" key="8">
    <source>
        <dbReference type="PROSITE" id="PS51192"/>
    </source>
</evidence>
<dbReference type="Pfam" id="PF21010">
    <property type="entry name" value="HA2_C"/>
    <property type="match status" value="1"/>
</dbReference>
<keyword evidence="4" id="KW-0378">Hydrolase</keyword>
<evidence type="ECO:0000256" key="3">
    <source>
        <dbReference type="ARBA" id="ARBA00022741"/>
    </source>
</evidence>
<dbReference type="InterPro" id="IPR001650">
    <property type="entry name" value="Helicase_C-like"/>
</dbReference>
<dbReference type="PANTHER" id="PTHR18934">
    <property type="entry name" value="ATP-DEPENDENT RNA HELICASE"/>
    <property type="match status" value="1"/>
</dbReference>
<dbReference type="EMBL" id="CP031037">
    <property type="protein sequence ID" value="QDZ20817.1"/>
    <property type="molecule type" value="Genomic_DNA"/>
</dbReference>
<evidence type="ECO:0000256" key="6">
    <source>
        <dbReference type="ARBA" id="ARBA00022840"/>
    </source>
</evidence>
<dbReference type="InterPro" id="IPR007502">
    <property type="entry name" value="Helicase-assoc_dom"/>
</dbReference>
<dbReference type="EC" id="3.6.4.13" evidence="2"/>
<evidence type="ECO:0000313" key="10">
    <source>
        <dbReference type="EMBL" id="QDZ20817.1"/>
    </source>
</evidence>
<comment type="catalytic activity">
    <reaction evidence="7">
        <text>ATP + H2O = ADP + phosphate + H(+)</text>
        <dbReference type="Rhea" id="RHEA:13065"/>
        <dbReference type="ChEBI" id="CHEBI:15377"/>
        <dbReference type="ChEBI" id="CHEBI:15378"/>
        <dbReference type="ChEBI" id="CHEBI:30616"/>
        <dbReference type="ChEBI" id="CHEBI:43474"/>
        <dbReference type="ChEBI" id="CHEBI:456216"/>
        <dbReference type="EC" id="3.6.4.13"/>
    </reaction>
</comment>
<dbReference type="STRING" id="1764295.A0A5B8MK46"/>